<evidence type="ECO:0000259" key="1">
    <source>
        <dbReference type="Pfam" id="PF08484"/>
    </source>
</evidence>
<feature type="domain" description="C-methyltransferase" evidence="1">
    <location>
        <begin position="198"/>
        <end position="347"/>
    </location>
</feature>
<dbReference type="Gene3D" id="6.20.50.110">
    <property type="entry name" value="Methyltransferase, zinc-binding domain"/>
    <property type="match status" value="1"/>
</dbReference>
<dbReference type="STRING" id="1210089.GCA_001613165_04139"/>
<evidence type="ECO:0000313" key="3">
    <source>
        <dbReference type="Proteomes" id="UP000255355"/>
    </source>
</evidence>
<dbReference type="Pfam" id="PF08484">
    <property type="entry name" value="Methyltransf_14"/>
    <property type="match status" value="1"/>
</dbReference>
<dbReference type="Gene3D" id="3.40.50.150">
    <property type="entry name" value="Vaccinia Virus protein VP39"/>
    <property type="match status" value="1"/>
</dbReference>
<dbReference type="SUPFAM" id="SSF53335">
    <property type="entry name" value="S-adenosyl-L-methionine-dependent methyltransferases"/>
    <property type="match status" value="1"/>
</dbReference>
<dbReference type="AlphaFoldDB" id="A0A370HEY6"/>
<dbReference type="InterPro" id="IPR029063">
    <property type="entry name" value="SAM-dependent_MTases_sf"/>
</dbReference>
<comment type="caution">
    <text evidence="2">The sequence shown here is derived from an EMBL/GenBank/DDBJ whole genome shotgun (WGS) entry which is preliminary data.</text>
</comment>
<protein>
    <submittedName>
        <fullName evidence="2">Putative zinc binding protein</fullName>
    </submittedName>
</protein>
<dbReference type="Proteomes" id="UP000255355">
    <property type="component" value="Unassembled WGS sequence"/>
</dbReference>
<reference evidence="2 3" key="1">
    <citation type="submission" date="2018-07" db="EMBL/GenBank/DDBJ databases">
        <title>Genomic Encyclopedia of Type Strains, Phase IV (KMG-IV): sequencing the most valuable type-strain genomes for metagenomic binning, comparative biology and taxonomic classification.</title>
        <authorList>
            <person name="Goeker M."/>
        </authorList>
    </citation>
    <scope>NUCLEOTIDE SEQUENCE [LARGE SCALE GENOMIC DNA]</scope>
    <source>
        <strain evidence="2 3">DSM 44952</strain>
    </source>
</reference>
<dbReference type="EMBL" id="QQAZ01000001">
    <property type="protein sequence ID" value="RDI55804.1"/>
    <property type="molecule type" value="Genomic_DNA"/>
</dbReference>
<dbReference type="InterPro" id="IPR013691">
    <property type="entry name" value="MeTrfase_14"/>
</dbReference>
<evidence type="ECO:0000313" key="2">
    <source>
        <dbReference type="EMBL" id="RDI55804.1"/>
    </source>
</evidence>
<gene>
    <name evidence="2" type="ORF">DFR68_101640</name>
</gene>
<organism evidence="2 3">
    <name type="scientific">Nocardia mexicana</name>
    <dbReference type="NCBI Taxonomy" id="279262"/>
    <lineage>
        <taxon>Bacteria</taxon>
        <taxon>Bacillati</taxon>
        <taxon>Actinomycetota</taxon>
        <taxon>Actinomycetes</taxon>
        <taxon>Mycobacteriales</taxon>
        <taxon>Nocardiaceae</taxon>
        <taxon>Nocardia</taxon>
    </lineage>
</organism>
<name>A0A370HEY6_9NOCA</name>
<keyword evidence="3" id="KW-1185">Reference proteome</keyword>
<dbReference type="Gene3D" id="3.40.50.720">
    <property type="entry name" value="NAD(P)-binding Rossmann-like Domain"/>
    <property type="match status" value="1"/>
</dbReference>
<proteinExistence type="predicted"/>
<dbReference type="InterPro" id="IPR038576">
    <property type="entry name" value="Methyltransf_Zn-bd_dom_put_sf"/>
</dbReference>
<sequence length="350" mass="37875">MELTRVLDLGKVPAANHFPLVDEPVGVDPVHALAMDLCRGCGLAQLADDDTAVAEPRGLEPQALRDQAAAAVHRVAGDGWLRGATAREFGSPHGGTWLPLLAEHGFTEIHSRPAHVVLDSFGLMHEPDQRAALADRAAATRRDGVLLLQFHSLRTIVAQRQWNALRHGHFAYYSLTALRHLLGTAGLHPADAWEFDLYGGTVLVAAVPHPTEPGESVRRILATERTLTDPAALEPLQEAADSQVRDLRTWLEYEAAQGNRIYSYGAASRAVALFARAGLDRSRLAGVADASPAKHGRRMPGTDIPIITPAELVAARPHRVLLTLPDLLPEVQVRLPALSGRWVVQVPQPP</sequence>
<accession>A0A370HEY6</accession>